<sequence length="276" mass="28673">MPDGLNIYKSTLTPQEVDEAFRNIGKVQANIEKAAGYAQTAEHYGTIVQQNQAAIQAIEDNLSDVQGAAQNAADAKNAATSAAASASAASQSASDAEDAAKRAEAAAGVNPSDYYTKQQADAAFATAAQGQLAQSAVQSINGKTGSTVTLAPSDIGAAAPANVLPNVLVAGLPGIRNLAYTKVNLLDVDASDPTGEANTPMFFGSDSPSTQLINAPYKSGPFYGYRQVFMSKNQGGTIHLVTVLLLETYPIAGRIWGNTYDMGASTWYGWHGSSMQ</sequence>
<accession>A0A9D2JA90</accession>
<proteinExistence type="predicted"/>
<evidence type="ECO:0000313" key="2">
    <source>
        <dbReference type="Proteomes" id="UP000824048"/>
    </source>
</evidence>
<organism evidence="1 2">
    <name type="scientific">Candidatus Gemmiger excrementigallinarum</name>
    <dbReference type="NCBI Taxonomy" id="2838609"/>
    <lineage>
        <taxon>Bacteria</taxon>
        <taxon>Bacillati</taxon>
        <taxon>Bacillota</taxon>
        <taxon>Clostridia</taxon>
        <taxon>Eubacteriales</taxon>
        <taxon>Gemmiger</taxon>
    </lineage>
</organism>
<dbReference type="EMBL" id="DXBP01000059">
    <property type="protein sequence ID" value="HIZ42920.1"/>
    <property type="molecule type" value="Genomic_DNA"/>
</dbReference>
<reference evidence="1" key="2">
    <citation type="submission" date="2021-04" db="EMBL/GenBank/DDBJ databases">
        <authorList>
            <person name="Gilroy R."/>
        </authorList>
    </citation>
    <scope>NUCLEOTIDE SEQUENCE</scope>
    <source>
        <strain evidence="1">ChiSxjej1B13-11774</strain>
    </source>
</reference>
<reference evidence="1" key="1">
    <citation type="journal article" date="2021" name="PeerJ">
        <title>Extensive microbial diversity within the chicken gut microbiome revealed by metagenomics and culture.</title>
        <authorList>
            <person name="Gilroy R."/>
            <person name="Ravi A."/>
            <person name="Getino M."/>
            <person name="Pursley I."/>
            <person name="Horton D.L."/>
            <person name="Alikhan N.F."/>
            <person name="Baker D."/>
            <person name="Gharbi K."/>
            <person name="Hall N."/>
            <person name="Watson M."/>
            <person name="Adriaenssens E.M."/>
            <person name="Foster-Nyarko E."/>
            <person name="Jarju S."/>
            <person name="Secka A."/>
            <person name="Antonio M."/>
            <person name="Oren A."/>
            <person name="Chaudhuri R.R."/>
            <person name="La Ragione R."/>
            <person name="Hildebrand F."/>
            <person name="Pallen M.J."/>
        </authorList>
    </citation>
    <scope>NUCLEOTIDE SEQUENCE</scope>
    <source>
        <strain evidence="1">ChiSxjej1B13-11774</strain>
    </source>
</reference>
<protein>
    <submittedName>
        <fullName evidence="1">Uncharacterized protein</fullName>
    </submittedName>
</protein>
<comment type="caution">
    <text evidence="1">The sequence shown here is derived from an EMBL/GenBank/DDBJ whole genome shotgun (WGS) entry which is preliminary data.</text>
</comment>
<gene>
    <name evidence="1" type="ORF">H9811_10230</name>
</gene>
<dbReference type="AlphaFoldDB" id="A0A9D2JA90"/>
<evidence type="ECO:0000313" key="1">
    <source>
        <dbReference type="EMBL" id="HIZ42920.1"/>
    </source>
</evidence>
<dbReference type="Proteomes" id="UP000824048">
    <property type="component" value="Unassembled WGS sequence"/>
</dbReference>
<name>A0A9D2JA90_9FIRM</name>